<evidence type="ECO:0000259" key="3">
    <source>
        <dbReference type="SMART" id="SM00903"/>
    </source>
</evidence>
<evidence type="ECO:0000313" key="5">
    <source>
        <dbReference type="Proteomes" id="UP000199598"/>
    </source>
</evidence>
<dbReference type="PANTHER" id="PTHR30466">
    <property type="entry name" value="FLAVIN REDUCTASE"/>
    <property type="match status" value="1"/>
</dbReference>
<dbReference type="EMBL" id="FOSK01000012">
    <property type="protein sequence ID" value="SFK95904.1"/>
    <property type="molecule type" value="Genomic_DNA"/>
</dbReference>
<dbReference type="RefSeq" id="WP_093522440.1">
    <property type="nucleotide sequence ID" value="NZ_FOSK01000012.1"/>
</dbReference>
<dbReference type="Proteomes" id="UP000199598">
    <property type="component" value="Unassembled WGS sequence"/>
</dbReference>
<dbReference type="Pfam" id="PF01613">
    <property type="entry name" value="Flavin_Reduct"/>
    <property type="match status" value="1"/>
</dbReference>
<reference evidence="4 5" key="1">
    <citation type="submission" date="2016-10" db="EMBL/GenBank/DDBJ databases">
        <authorList>
            <person name="Varghese N."/>
            <person name="Submissions S."/>
        </authorList>
    </citation>
    <scope>NUCLEOTIDE SEQUENCE [LARGE SCALE GENOMIC DNA]</scope>
    <source>
        <strain evidence="4 5">DSM 16392</strain>
    </source>
</reference>
<gene>
    <name evidence="4" type="ORF">SAMN04488518_112141</name>
</gene>
<sequence>MTAMDPRTLRNAFGTFLTGVTVVTAHGQDGEPLGFTANSFSSVSLDPPLLLVCLAKSSSNYDALTDASGFAVNILAETQKDVSNTFASRVEDRFATVDWKVGPHGSPVLSDVAAWFDCSMHNVVDAGDHAILIGEVKAFETGVANGLGYARGAYFTATQEVSSIQVDSETVVSALLERDKKVLFFEDDAGHLRLPTRNVSKGTPTKELTALLEEIGVPSSVGFIYSVYEDEEANAQHLAFHCSAGEGTSQSGNFLALTDDVLARVQDAATQKMLGRFAKETQKGNFGIYFGNHENGEVRKIALGE</sequence>
<keyword evidence="2" id="KW-0560">Oxidoreductase</keyword>
<dbReference type="InterPro" id="IPR050268">
    <property type="entry name" value="NADH-dep_flavin_reductase"/>
</dbReference>
<comment type="similarity">
    <text evidence="1">Belongs to the non-flavoprotein flavin reductase family.</text>
</comment>
<comment type="caution">
    <text evidence="4">The sequence shown here is derived from an EMBL/GenBank/DDBJ whole genome shotgun (WGS) entry which is preliminary data.</text>
</comment>
<dbReference type="Gene3D" id="2.30.110.10">
    <property type="entry name" value="Electron Transport, Fmn-binding Protein, Chain A"/>
    <property type="match status" value="1"/>
</dbReference>
<dbReference type="InterPro" id="IPR012349">
    <property type="entry name" value="Split_barrel_FMN-bd"/>
</dbReference>
<dbReference type="Gene3D" id="3.90.79.10">
    <property type="entry name" value="Nucleoside Triphosphate Pyrophosphohydrolase"/>
    <property type="match status" value="1"/>
</dbReference>
<dbReference type="InterPro" id="IPR002563">
    <property type="entry name" value="Flavin_Rdtase-like_dom"/>
</dbReference>
<dbReference type="PANTHER" id="PTHR30466:SF11">
    <property type="entry name" value="FLAVIN-DEPENDENT MONOOXYGENASE, REDUCTASE SUBUNIT HSAB"/>
    <property type="match status" value="1"/>
</dbReference>
<evidence type="ECO:0000313" key="4">
    <source>
        <dbReference type="EMBL" id="SFK95904.1"/>
    </source>
</evidence>
<dbReference type="SMART" id="SM00903">
    <property type="entry name" value="Flavin_Reduct"/>
    <property type="match status" value="1"/>
</dbReference>
<dbReference type="SUPFAM" id="SSF50475">
    <property type="entry name" value="FMN-binding split barrel"/>
    <property type="match status" value="1"/>
</dbReference>
<feature type="domain" description="Flavin reductase like" evidence="3">
    <location>
        <begin position="13"/>
        <end position="156"/>
    </location>
</feature>
<name>A0A1I4DQL1_9HYPH</name>
<protein>
    <submittedName>
        <fullName evidence="4">NADH-FMN oxidoreductase RutF, flavin reductase (DIM6/NTAB) family</fullName>
    </submittedName>
</protein>
<evidence type="ECO:0000256" key="2">
    <source>
        <dbReference type="ARBA" id="ARBA00023002"/>
    </source>
</evidence>
<organism evidence="4 5">
    <name type="scientific">Pseudovibrio ascidiaceicola</name>
    <dbReference type="NCBI Taxonomy" id="285279"/>
    <lineage>
        <taxon>Bacteria</taxon>
        <taxon>Pseudomonadati</taxon>
        <taxon>Pseudomonadota</taxon>
        <taxon>Alphaproteobacteria</taxon>
        <taxon>Hyphomicrobiales</taxon>
        <taxon>Stappiaceae</taxon>
        <taxon>Pseudovibrio</taxon>
    </lineage>
</organism>
<keyword evidence="5" id="KW-1185">Reference proteome</keyword>
<evidence type="ECO:0000256" key="1">
    <source>
        <dbReference type="ARBA" id="ARBA00008898"/>
    </source>
</evidence>
<accession>A0A1I4DQL1</accession>
<proteinExistence type="inferred from homology"/>